<dbReference type="InterPro" id="IPR036249">
    <property type="entry name" value="Thioredoxin-like_sf"/>
</dbReference>
<reference evidence="3" key="1">
    <citation type="submission" date="2018-05" db="EMBL/GenBank/DDBJ databases">
        <authorList>
            <person name="Lanie J.A."/>
            <person name="Ng W.-L."/>
            <person name="Kazmierczak K.M."/>
            <person name="Andrzejewski T.M."/>
            <person name="Davidsen T.M."/>
            <person name="Wayne K.J."/>
            <person name="Tettelin H."/>
            <person name="Glass J.I."/>
            <person name="Rusch D."/>
            <person name="Podicherti R."/>
            <person name="Tsui H.-C.T."/>
            <person name="Winkler M.E."/>
        </authorList>
    </citation>
    <scope>NUCLEOTIDE SEQUENCE</scope>
</reference>
<dbReference type="SUPFAM" id="SSF52833">
    <property type="entry name" value="Thioredoxin-like"/>
    <property type="match status" value="1"/>
</dbReference>
<sequence>IQLPHDSKVETLGVPRMVLSLFFLTFALYMGTGLFGRPIHGLIYSYLPPDLGKEIGAVEGKGETEKFSWYSDLEPALAEASIVQKPVFIDFTGYTCTNCRWMETNVFTLNEVQSRFNEFILVHLYTDGGENYREHQRYEIDRFGTAALPYYVILSPEDDVLATFPGMTRNVDEFLDFLDKGLAG</sequence>
<dbReference type="Gene3D" id="3.40.30.10">
    <property type="entry name" value="Glutaredoxin"/>
    <property type="match status" value="1"/>
</dbReference>
<dbReference type="PROSITE" id="PS51352">
    <property type="entry name" value="THIOREDOXIN_2"/>
    <property type="match status" value="1"/>
</dbReference>
<feature type="non-terminal residue" evidence="3">
    <location>
        <position position="1"/>
    </location>
</feature>
<feature type="domain" description="Thioredoxin" evidence="2">
    <location>
        <begin position="49"/>
        <end position="183"/>
    </location>
</feature>
<name>A0A381SJB2_9ZZZZ</name>
<evidence type="ECO:0000313" key="3">
    <source>
        <dbReference type="EMBL" id="SVA04086.1"/>
    </source>
</evidence>
<dbReference type="PANTHER" id="PTHR32234:SF0">
    <property type="entry name" value="THIOL:DISULFIDE INTERCHANGE PROTEIN DSBD"/>
    <property type="match status" value="1"/>
</dbReference>
<keyword evidence="1" id="KW-1133">Transmembrane helix</keyword>
<evidence type="ECO:0000256" key="1">
    <source>
        <dbReference type="SAM" id="Phobius"/>
    </source>
</evidence>
<gene>
    <name evidence="3" type="ORF">METZ01_LOCUS56940</name>
</gene>
<dbReference type="PANTHER" id="PTHR32234">
    <property type="entry name" value="THIOL:DISULFIDE INTERCHANGE PROTEIN DSBD"/>
    <property type="match status" value="1"/>
</dbReference>
<proteinExistence type="predicted"/>
<feature type="transmembrane region" description="Helical" evidence="1">
    <location>
        <begin position="17"/>
        <end position="36"/>
    </location>
</feature>
<keyword evidence="1" id="KW-0472">Membrane</keyword>
<dbReference type="EMBL" id="UINC01003186">
    <property type="protein sequence ID" value="SVA04086.1"/>
    <property type="molecule type" value="Genomic_DNA"/>
</dbReference>
<keyword evidence="1" id="KW-0812">Transmembrane</keyword>
<dbReference type="Pfam" id="PF13899">
    <property type="entry name" value="Thioredoxin_7"/>
    <property type="match status" value="1"/>
</dbReference>
<organism evidence="3">
    <name type="scientific">marine metagenome</name>
    <dbReference type="NCBI Taxonomy" id="408172"/>
    <lineage>
        <taxon>unclassified sequences</taxon>
        <taxon>metagenomes</taxon>
        <taxon>ecological metagenomes</taxon>
    </lineage>
</organism>
<protein>
    <recommendedName>
        <fullName evidence="2">Thioredoxin domain-containing protein</fullName>
    </recommendedName>
</protein>
<accession>A0A381SJB2</accession>
<dbReference type="GO" id="GO:0045454">
    <property type="term" value="P:cell redox homeostasis"/>
    <property type="evidence" value="ECO:0007669"/>
    <property type="project" value="TreeGrafter"/>
</dbReference>
<evidence type="ECO:0000259" key="2">
    <source>
        <dbReference type="PROSITE" id="PS51352"/>
    </source>
</evidence>
<dbReference type="AlphaFoldDB" id="A0A381SJB2"/>
<dbReference type="InterPro" id="IPR013766">
    <property type="entry name" value="Thioredoxin_domain"/>
</dbReference>
<dbReference type="GO" id="GO:0015035">
    <property type="term" value="F:protein-disulfide reductase activity"/>
    <property type="evidence" value="ECO:0007669"/>
    <property type="project" value="TreeGrafter"/>
</dbReference>